<dbReference type="Pfam" id="PF13505">
    <property type="entry name" value="OMP_b-brl"/>
    <property type="match status" value="1"/>
</dbReference>
<comment type="subcellular location">
    <subcellularLocation>
        <location evidence="1">Cell outer membrane</location>
    </subcellularLocation>
</comment>
<dbReference type="OrthoDB" id="9154627at2"/>
<evidence type="ECO:0000256" key="1">
    <source>
        <dbReference type="ARBA" id="ARBA00004442"/>
    </source>
</evidence>
<reference evidence="5 6" key="1">
    <citation type="submission" date="2017-11" db="EMBL/GenBank/DDBJ databases">
        <title>Draft genome sequence of Mitsuaria sp. HWN-4.</title>
        <authorList>
            <person name="Gundlapally S.R."/>
        </authorList>
    </citation>
    <scope>NUCLEOTIDE SEQUENCE [LARGE SCALE GENOMIC DNA]</scope>
    <source>
        <strain evidence="5 6">HWN-4</strain>
    </source>
</reference>
<dbReference type="InterPro" id="IPR027385">
    <property type="entry name" value="Beta-barrel_OMP"/>
</dbReference>
<evidence type="ECO:0000256" key="2">
    <source>
        <dbReference type="ARBA" id="ARBA00022729"/>
    </source>
</evidence>
<evidence type="ECO:0000256" key="3">
    <source>
        <dbReference type="SAM" id="SignalP"/>
    </source>
</evidence>
<evidence type="ECO:0000259" key="4">
    <source>
        <dbReference type="Pfam" id="PF13505"/>
    </source>
</evidence>
<name>A0A2G9C9Z7_9BURK</name>
<gene>
    <name evidence="5" type="ORF">CS062_10895</name>
</gene>
<feature type="domain" description="Outer membrane protein beta-barrel" evidence="4">
    <location>
        <begin position="7"/>
        <end position="177"/>
    </location>
</feature>
<organism evidence="5 6">
    <name type="scientific">Roseateles chitinivorans</name>
    <dbReference type="NCBI Taxonomy" id="2917965"/>
    <lineage>
        <taxon>Bacteria</taxon>
        <taxon>Pseudomonadati</taxon>
        <taxon>Pseudomonadota</taxon>
        <taxon>Betaproteobacteria</taxon>
        <taxon>Burkholderiales</taxon>
        <taxon>Sphaerotilaceae</taxon>
        <taxon>Roseateles</taxon>
    </lineage>
</organism>
<keyword evidence="6" id="KW-1185">Reference proteome</keyword>
<sequence>MKFSPSLSLLATAFALAAGAAQAQVYMEATLGAGKVNGQCRGLSNCESSDLDSRLSLGYLISPNAGMEFSWLDYPTVKAGDAVNGARVKLSGPAFGGVYRHPLTDSVSLNLRGGLAWNQGKASVWENQREVLKSRQRSAQPYFGLNATYAFNETYAVGLGVDFTRAKLENERANIRSFNLVGRSTF</sequence>
<proteinExistence type="predicted"/>
<evidence type="ECO:0000313" key="5">
    <source>
        <dbReference type="EMBL" id="PIM53233.1"/>
    </source>
</evidence>
<feature type="chain" id="PRO_5013641249" description="Outer membrane protein beta-barrel domain-containing protein" evidence="3">
    <location>
        <begin position="24"/>
        <end position="186"/>
    </location>
</feature>
<dbReference type="InterPro" id="IPR011250">
    <property type="entry name" value="OMP/PagP_B-barrel"/>
</dbReference>
<dbReference type="RefSeq" id="WP_099861678.1">
    <property type="nucleotide sequence ID" value="NZ_PEOG01000024.1"/>
</dbReference>
<accession>A0A2G9C9Z7</accession>
<comment type="caution">
    <text evidence="5">The sequence shown here is derived from an EMBL/GenBank/DDBJ whole genome shotgun (WGS) entry which is preliminary data.</text>
</comment>
<dbReference type="EMBL" id="PEOG01000024">
    <property type="protein sequence ID" value="PIM53233.1"/>
    <property type="molecule type" value="Genomic_DNA"/>
</dbReference>
<evidence type="ECO:0000313" key="6">
    <source>
        <dbReference type="Proteomes" id="UP000231501"/>
    </source>
</evidence>
<dbReference type="Proteomes" id="UP000231501">
    <property type="component" value="Unassembled WGS sequence"/>
</dbReference>
<dbReference type="AlphaFoldDB" id="A0A2G9C9Z7"/>
<feature type="signal peptide" evidence="3">
    <location>
        <begin position="1"/>
        <end position="23"/>
    </location>
</feature>
<dbReference type="GO" id="GO:0009279">
    <property type="term" value="C:cell outer membrane"/>
    <property type="evidence" value="ECO:0007669"/>
    <property type="project" value="UniProtKB-SubCell"/>
</dbReference>
<keyword evidence="2 3" id="KW-0732">Signal</keyword>
<dbReference type="Gene3D" id="2.40.160.20">
    <property type="match status" value="1"/>
</dbReference>
<dbReference type="SUPFAM" id="SSF56925">
    <property type="entry name" value="OMPA-like"/>
    <property type="match status" value="1"/>
</dbReference>
<protein>
    <recommendedName>
        <fullName evidence="4">Outer membrane protein beta-barrel domain-containing protein</fullName>
    </recommendedName>
</protein>